<proteinExistence type="inferred from homology"/>
<dbReference type="Proteomes" id="UP001180842">
    <property type="component" value="Unassembled WGS sequence"/>
</dbReference>
<dbReference type="GO" id="GO:0043139">
    <property type="term" value="F:5'-3' DNA helicase activity"/>
    <property type="evidence" value="ECO:0007669"/>
    <property type="project" value="TreeGrafter"/>
</dbReference>
<dbReference type="GO" id="GO:0004672">
    <property type="term" value="F:protein kinase activity"/>
    <property type="evidence" value="ECO:0007669"/>
    <property type="project" value="InterPro"/>
</dbReference>
<dbReference type="EMBL" id="JARQAI010000009">
    <property type="protein sequence ID" value="MDT2737086.1"/>
    <property type="molecule type" value="Genomic_DNA"/>
</dbReference>
<dbReference type="SUPFAM" id="SSF52540">
    <property type="entry name" value="P-loop containing nucleoside triphosphate hydrolases"/>
    <property type="match status" value="1"/>
</dbReference>
<dbReference type="GO" id="GO:0016787">
    <property type="term" value="F:hydrolase activity"/>
    <property type="evidence" value="ECO:0007669"/>
    <property type="project" value="UniProtKB-KW"/>
</dbReference>
<dbReference type="PROSITE" id="PS50011">
    <property type="entry name" value="PROTEIN_KINASE_DOM"/>
    <property type="match status" value="1"/>
</dbReference>
<dbReference type="InterPro" id="IPR041679">
    <property type="entry name" value="DNA2/NAM7-like_C"/>
</dbReference>
<dbReference type="InterPro" id="IPR011009">
    <property type="entry name" value="Kinase-like_dom_sf"/>
</dbReference>
<dbReference type="GO" id="GO:0005694">
    <property type="term" value="C:chromosome"/>
    <property type="evidence" value="ECO:0007669"/>
    <property type="project" value="UniProtKB-ARBA"/>
</dbReference>
<gene>
    <name evidence="7" type="ORF">P7H00_08090</name>
</gene>
<dbReference type="Pfam" id="PF13086">
    <property type="entry name" value="AAA_11"/>
    <property type="match status" value="1"/>
</dbReference>
<dbReference type="Pfam" id="PF13087">
    <property type="entry name" value="AAA_12"/>
    <property type="match status" value="1"/>
</dbReference>
<keyword evidence="2" id="KW-0547">Nucleotide-binding</keyword>
<evidence type="ECO:0000256" key="1">
    <source>
        <dbReference type="ARBA" id="ARBA00007913"/>
    </source>
</evidence>
<dbReference type="PANTHER" id="PTHR43788">
    <property type="entry name" value="DNA2/NAM7 HELICASE FAMILY MEMBER"/>
    <property type="match status" value="1"/>
</dbReference>
<dbReference type="SMART" id="SM00382">
    <property type="entry name" value="AAA"/>
    <property type="match status" value="1"/>
</dbReference>
<protein>
    <submittedName>
        <fullName evidence="7">AAA domain-containing protein</fullName>
    </submittedName>
</protein>
<dbReference type="InterPro" id="IPR027417">
    <property type="entry name" value="P-loop_NTPase"/>
</dbReference>
<name>A0AAE4L1R9_9ENTE</name>
<dbReference type="GO" id="GO:0005524">
    <property type="term" value="F:ATP binding"/>
    <property type="evidence" value="ECO:0007669"/>
    <property type="project" value="UniProtKB-KW"/>
</dbReference>
<dbReference type="SUPFAM" id="SSF56112">
    <property type="entry name" value="Protein kinase-like (PK-like)"/>
    <property type="match status" value="1"/>
</dbReference>
<keyword evidence="4" id="KW-0347">Helicase</keyword>
<evidence type="ECO:0000259" key="6">
    <source>
        <dbReference type="PROSITE" id="PS50011"/>
    </source>
</evidence>
<keyword evidence="3" id="KW-0378">Hydrolase</keyword>
<evidence type="ECO:0000313" key="8">
    <source>
        <dbReference type="Proteomes" id="UP001180842"/>
    </source>
</evidence>
<dbReference type="CDD" id="cd14014">
    <property type="entry name" value="STKc_PknB_like"/>
    <property type="match status" value="1"/>
</dbReference>
<dbReference type="Gene3D" id="3.30.200.20">
    <property type="entry name" value="Phosphorylase Kinase, domain 1"/>
    <property type="match status" value="1"/>
</dbReference>
<dbReference type="Gene3D" id="1.10.510.10">
    <property type="entry name" value="Transferase(Phosphotransferase) domain 1"/>
    <property type="match status" value="1"/>
</dbReference>
<accession>A0AAE4L1R9</accession>
<dbReference type="InterPro" id="IPR000719">
    <property type="entry name" value="Prot_kinase_dom"/>
</dbReference>
<feature type="domain" description="Protein kinase" evidence="6">
    <location>
        <begin position="29"/>
        <end position="277"/>
    </location>
</feature>
<evidence type="ECO:0000256" key="5">
    <source>
        <dbReference type="ARBA" id="ARBA00022840"/>
    </source>
</evidence>
<reference evidence="7" key="1">
    <citation type="submission" date="2023-03" db="EMBL/GenBank/DDBJ databases">
        <authorList>
            <person name="Shen W."/>
            <person name="Cai J."/>
        </authorList>
    </citation>
    <scope>NUCLEOTIDE SEQUENCE</scope>
    <source>
        <strain evidence="7">P69-2</strain>
    </source>
</reference>
<dbReference type="Pfam" id="PF00069">
    <property type="entry name" value="Pkinase"/>
    <property type="match status" value="1"/>
</dbReference>
<organism evidence="7 8">
    <name type="scientific">Enterococcus pseudoavium</name>
    <dbReference type="NCBI Taxonomy" id="44007"/>
    <lineage>
        <taxon>Bacteria</taxon>
        <taxon>Bacillati</taxon>
        <taxon>Bacillota</taxon>
        <taxon>Bacilli</taxon>
        <taxon>Lactobacillales</taxon>
        <taxon>Enterococcaceae</taxon>
        <taxon>Enterococcus</taxon>
    </lineage>
</organism>
<comment type="caution">
    <text evidence="7">The sequence shown here is derived from an EMBL/GenBank/DDBJ whole genome shotgun (WGS) entry which is preliminary data.</text>
</comment>
<dbReference type="AlphaFoldDB" id="A0AAE4L1R9"/>
<comment type="similarity">
    <text evidence="1">Belongs to the DNA2/NAM7 helicase family.</text>
</comment>
<dbReference type="RefSeq" id="WP_083507542.1">
    <property type="nucleotide sequence ID" value="NZ_BAAAXL010000006.1"/>
</dbReference>
<evidence type="ECO:0000256" key="2">
    <source>
        <dbReference type="ARBA" id="ARBA00022741"/>
    </source>
</evidence>
<dbReference type="InterPro" id="IPR047187">
    <property type="entry name" value="SF1_C_Upf1"/>
</dbReference>
<dbReference type="InterPro" id="IPR041677">
    <property type="entry name" value="DNA2/NAM7_AAA_11"/>
</dbReference>
<dbReference type="InterPro" id="IPR003593">
    <property type="entry name" value="AAA+_ATPase"/>
</dbReference>
<dbReference type="InterPro" id="IPR050534">
    <property type="entry name" value="Coronavir_polyprotein_1ab"/>
</dbReference>
<dbReference type="FunFam" id="3.40.50.300:FF:000326">
    <property type="entry name" value="P-loop containing nucleoside triphosphate hydrolase"/>
    <property type="match status" value="1"/>
</dbReference>
<dbReference type="CDD" id="cd18808">
    <property type="entry name" value="SF1_C_Upf1"/>
    <property type="match status" value="1"/>
</dbReference>
<evidence type="ECO:0000256" key="4">
    <source>
        <dbReference type="ARBA" id="ARBA00022806"/>
    </source>
</evidence>
<dbReference type="Gene3D" id="3.40.50.300">
    <property type="entry name" value="P-loop containing nucleotide triphosphate hydrolases"/>
    <property type="match status" value="2"/>
</dbReference>
<sequence length="1078" mass="124439">MSFQSKNSNLEDLVKIMNIKKGMLINKVYEVTKKIHKSVNSSIYRAFDNKADRYVIVKFLEKKSDDPVNSELFRREVRSLENIDSQFVIRLIDYGEEVNFYYIVMEQLKGSQTLETYLYEENDNISIHDKLILFRKILLGMEKSHDIGVYHRDLNPTNILVNEDELKIIDFGISKITKFIYEEKITVSNHYTLGFASPEQLNGENVDGASDIFSLGSILYYMLLLESPSTIFEERMKTIASTSLPDKIIDIIRKCTEPLIENRYKSVRAIINDLDFFLLSNESKNESLYIKVTSTTINQLFSLGKILLQREDLAVKYLIKNLKEPYIYQGRRNDCYTLIGDKMSYYCDLNIQRSLIKIISCDIIDNYSQLIRERKKGIRIYAKICPETIEVALEKSEYLSNLIKQVNQESERYRENQKNSRDEMKLMELWSKTLRTQDKMIEKNLNIGSYSKLDYIPESNTIELHADQIDSYEKIEPGVEISVRKKKSTDRSCLGIVDDINPEESVITLIPIEYFSIDDFARQGPFGIDVTGNKIHNDRYKWALDKLKYRKSENKRLLDILINPNEAKYDEVSLIEPTNNKIDPSNIKVVEKALAARDIFLIQGPPGTGKTTVIEEIINQMMIKNDNPKILIASQSHVAVDNILKKVVEKYDVNQIVRLGDSSKISEDSQANKVKEQTKGWTELIKHNSIKFARPLLERLAEPATFPFEEIFENEISQTEAGDFNQGALFSVKQFLEESPNTRLKEYTSILKDWYHKLNSQEQFDDLLVSRANIVCSTCTGAANLGWVTNNVFDCVIIDEAAKSTFPEVLIPMVRGKKIILVGDHKQLPPIVNNLEDGSKQEKLLEKSLFEELFEKTNNPNIAVSLTKQFRMHPNISRMIKTIFYSENILESGVAADERTNFSRWHDKSIVWLSTSLKKEREETVSESKAYSNMTEALIINNELKDLNERYKDENANVKVGVISGYNGQKSLLRKIIKPESPQWTNLEISIENVDAYQGSEVDIVFYSVVRSNQKKQLGFLKDNRRLNVSLSRAMSLLVIVGDDMFLEGVAIKEHNYFRDLLGYIERFPVECFKEDTR</sequence>
<keyword evidence="5" id="KW-0067">ATP-binding</keyword>
<dbReference type="PANTHER" id="PTHR43788:SF8">
    <property type="entry name" value="DNA-BINDING PROTEIN SMUBP-2"/>
    <property type="match status" value="1"/>
</dbReference>
<evidence type="ECO:0000256" key="3">
    <source>
        <dbReference type="ARBA" id="ARBA00022801"/>
    </source>
</evidence>
<evidence type="ECO:0000313" key="7">
    <source>
        <dbReference type="EMBL" id="MDT2737086.1"/>
    </source>
</evidence>